<comment type="caution">
    <text evidence="1">The sequence shown here is derived from an EMBL/GenBank/DDBJ whole genome shotgun (WGS) entry which is preliminary data.</text>
</comment>
<dbReference type="AlphaFoldDB" id="A0A6A7S009"/>
<accession>A0A6A7S009</accession>
<gene>
    <name evidence="1" type="ORF">CRU78_19555</name>
</gene>
<proteinExistence type="predicted"/>
<sequence>HDQLRIIFQAQGILAQDDDTLVAYPCLTEAEIDRSLLGFVGERRVRDGGRYRHWLANRDRLAHGLVDGAAGAEQYGAGKADGAKTKIRRHC</sequence>
<dbReference type="Proteomes" id="UP000342300">
    <property type="component" value="Unassembled WGS sequence"/>
</dbReference>
<dbReference type="EMBL" id="PDHS01000555">
    <property type="protein sequence ID" value="MQM32566.1"/>
    <property type="molecule type" value="Genomic_DNA"/>
</dbReference>
<evidence type="ECO:0000313" key="1">
    <source>
        <dbReference type="EMBL" id="MQM32566.1"/>
    </source>
</evidence>
<protein>
    <submittedName>
        <fullName evidence="1">Uncharacterized protein</fullName>
    </submittedName>
</protein>
<evidence type="ECO:0000313" key="2">
    <source>
        <dbReference type="Proteomes" id="UP000342300"/>
    </source>
</evidence>
<name>A0A6A7S009_9PROT</name>
<reference evidence="1 2" key="1">
    <citation type="submission" date="2017-09" db="EMBL/GenBank/DDBJ databases">
        <title>Metagenomic Analysis Reveals Denitrifying Candidatus Accumulibacter and Flanking Population as a Source of N2O.</title>
        <authorList>
            <person name="Gao H."/>
            <person name="Mao Y."/>
            <person name="Zhao X."/>
            <person name="Liu W.-T."/>
            <person name="Zhang T."/>
            <person name="Wells G."/>
        </authorList>
    </citation>
    <scope>NUCLEOTIDE SEQUENCE [LARGE SCALE GENOMIC DNA]</scope>
    <source>
        <strain evidence="1">CANDO_2_IC</strain>
    </source>
</reference>
<organism evidence="1 2">
    <name type="scientific">Candidatus Accumulibacter phosphatis</name>
    <dbReference type="NCBI Taxonomy" id="327160"/>
    <lineage>
        <taxon>Bacteria</taxon>
        <taxon>Pseudomonadati</taxon>
        <taxon>Pseudomonadota</taxon>
        <taxon>Betaproteobacteria</taxon>
        <taxon>Candidatus Accumulibacter</taxon>
    </lineage>
</organism>
<feature type="non-terminal residue" evidence="1">
    <location>
        <position position="1"/>
    </location>
</feature>